<sequence length="302" mass="32538">MHRTGHEEVQPTRRPWLWTALAGLTVVAGAMWIARPQPASCATTTAVTTVKVVPPIIEPSPIAPEQLPIVEERLPPETREARFYHISPGVACSLPDLPLDGFYIGVPTGEYDGSLPCGSYVDIDGPLGSVRAQIVDRCPGCAPHQYDLSTAAFEQVADPAAGVVDISISKVRNPTPPPQLSYRVQQGSSGDWLGVLFAGTGNPLREVALRPEAGGDWRAMRRGYDNYWSISGAGAGPFTMMVSDIYGHDVLVPGVEIEPERVRYTDIRMYDNPIAAPPAPPTPIPVTTLVTTVVPAYRPCVH</sequence>
<dbReference type="InterPro" id="IPR036749">
    <property type="entry name" value="Expansin_CBD_sf"/>
</dbReference>
<dbReference type="SUPFAM" id="SSF49590">
    <property type="entry name" value="PHL pollen allergen"/>
    <property type="match status" value="1"/>
</dbReference>
<reference evidence="3 4" key="1">
    <citation type="submission" date="2020-05" db="EMBL/GenBank/DDBJ databases">
        <title>MicrobeNet Type strains.</title>
        <authorList>
            <person name="Nicholson A.C."/>
        </authorList>
    </citation>
    <scope>NUCLEOTIDE SEQUENCE [LARGE SCALE GENOMIC DNA]</scope>
    <source>
        <strain evidence="3 4">JCM 3224</strain>
    </source>
</reference>
<name>A0A849BVZ1_9NOCA</name>
<keyword evidence="2" id="KW-0812">Transmembrane</keyword>
<dbReference type="SUPFAM" id="SSF50685">
    <property type="entry name" value="Barwin-like endoglucanases"/>
    <property type="match status" value="1"/>
</dbReference>
<dbReference type="NCBIfam" id="NF041144">
    <property type="entry name" value="expansin_EXLX1"/>
    <property type="match status" value="1"/>
</dbReference>
<proteinExistence type="predicted"/>
<dbReference type="InterPro" id="IPR051477">
    <property type="entry name" value="Expansin_CellWall"/>
</dbReference>
<keyword evidence="4" id="KW-1185">Reference proteome</keyword>
<evidence type="ECO:0000256" key="1">
    <source>
        <dbReference type="ARBA" id="ARBA00022729"/>
    </source>
</evidence>
<dbReference type="PANTHER" id="PTHR31836:SF21">
    <property type="entry name" value="EXPANSIN-LIKE PROTEIN 7"/>
    <property type="match status" value="1"/>
</dbReference>
<evidence type="ECO:0000256" key="2">
    <source>
        <dbReference type="SAM" id="Phobius"/>
    </source>
</evidence>
<evidence type="ECO:0000313" key="4">
    <source>
        <dbReference type="Proteomes" id="UP000586827"/>
    </source>
</evidence>
<keyword evidence="1" id="KW-0732">Signal</keyword>
<evidence type="ECO:0000313" key="3">
    <source>
        <dbReference type="EMBL" id="NNH70763.1"/>
    </source>
</evidence>
<keyword evidence="2" id="KW-1133">Transmembrane helix</keyword>
<protein>
    <submittedName>
        <fullName evidence="3">Uncharacterized protein</fullName>
    </submittedName>
</protein>
<dbReference type="Gene3D" id="2.60.40.760">
    <property type="entry name" value="Expansin, cellulose-binding-like domain"/>
    <property type="match status" value="1"/>
</dbReference>
<feature type="transmembrane region" description="Helical" evidence="2">
    <location>
        <begin position="16"/>
        <end position="34"/>
    </location>
</feature>
<dbReference type="CDD" id="cd22272">
    <property type="entry name" value="DPBB_EXLX1-like"/>
    <property type="match status" value="1"/>
</dbReference>
<dbReference type="RefSeq" id="WP_067522387.1">
    <property type="nucleotide sequence ID" value="NZ_JABELX010000004.1"/>
</dbReference>
<dbReference type="EMBL" id="JABELX010000004">
    <property type="protein sequence ID" value="NNH70763.1"/>
    <property type="molecule type" value="Genomic_DNA"/>
</dbReference>
<dbReference type="PANTHER" id="PTHR31836">
    <property type="match status" value="1"/>
</dbReference>
<dbReference type="InterPro" id="IPR049818">
    <property type="entry name" value="Expansin_EXLX1-like"/>
</dbReference>
<dbReference type="AlphaFoldDB" id="A0A849BVZ1"/>
<organism evidence="3 4">
    <name type="scientific">Nocardia uniformis</name>
    <dbReference type="NCBI Taxonomy" id="53432"/>
    <lineage>
        <taxon>Bacteria</taxon>
        <taxon>Bacillati</taxon>
        <taxon>Actinomycetota</taxon>
        <taxon>Actinomycetes</taxon>
        <taxon>Mycobacteriales</taxon>
        <taxon>Nocardiaceae</taxon>
        <taxon>Nocardia</taxon>
    </lineage>
</organism>
<gene>
    <name evidence="3" type="ORF">HLB23_12960</name>
</gene>
<accession>A0A849BVZ1</accession>
<keyword evidence="2" id="KW-0472">Membrane</keyword>
<dbReference type="Gene3D" id="2.40.40.10">
    <property type="entry name" value="RlpA-like domain"/>
    <property type="match status" value="1"/>
</dbReference>
<dbReference type="InterPro" id="IPR036908">
    <property type="entry name" value="RlpA-like_sf"/>
</dbReference>
<dbReference type="Proteomes" id="UP000586827">
    <property type="component" value="Unassembled WGS sequence"/>
</dbReference>
<comment type="caution">
    <text evidence="3">The sequence shown here is derived from an EMBL/GenBank/DDBJ whole genome shotgun (WGS) entry which is preliminary data.</text>
</comment>